<evidence type="ECO:0000256" key="1">
    <source>
        <dbReference type="ARBA" id="ARBA00022741"/>
    </source>
</evidence>
<dbReference type="GO" id="GO:0005524">
    <property type="term" value="F:ATP binding"/>
    <property type="evidence" value="ECO:0007669"/>
    <property type="project" value="UniProtKB-UniRule"/>
</dbReference>
<dbReference type="STRING" id="5888.A0CCC4"/>
<dbReference type="InterPro" id="IPR011009">
    <property type="entry name" value="Kinase-like_dom_sf"/>
</dbReference>
<dbReference type="InterPro" id="IPR017441">
    <property type="entry name" value="Protein_kinase_ATP_BS"/>
</dbReference>
<dbReference type="InterPro" id="IPR000719">
    <property type="entry name" value="Prot_kinase_dom"/>
</dbReference>
<dbReference type="GO" id="GO:0007165">
    <property type="term" value="P:signal transduction"/>
    <property type="evidence" value="ECO:0000318"/>
    <property type="project" value="GO_Central"/>
</dbReference>
<dbReference type="InterPro" id="IPR051681">
    <property type="entry name" value="Ser/Thr_Kinases-Pseudokinases"/>
</dbReference>
<dbReference type="GO" id="GO:0004674">
    <property type="term" value="F:protein serine/threonine kinase activity"/>
    <property type="evidence" value="ECO:0000318"/>
    <property type="project" value="GO_Central"/>
</dbReference>
<dbReference type="GeneID" id="5021623"/>
<reference evidence="6 7" key="1">
    <citation type="journal article" date="2006" name="Nature">
        <title>Global trends of whole-genome duplications revealed by the ciliate Paramecium tetraurelia.</title>
        <authorList>
            <consortium name="Genoscope"/>
            <person name="Aury J.-M."/>
            <person name="Jaillon O."/>
            <person name="Duret L."/>
            <person name="Noel B."/>
            <person name="Jubin C."/>
            <person name="Porcel B.M."/>
            <person name="Segurens B."/>
            <person name="Daubin V."/>
            <person name="Anthouard V."/>
            <person name="Aiach N."/>
            <person name="Arnaiz O."/>
            <person name="Billaut A."/>
            <person name="Beisson J."/>
            <person name="Blanc I."/>
            <person name="Bouhouche K."/>
            <person name="Camara F."/>
            <person name="Duharcourt S."/>
            <person name="Guigo R."/>
            <person name="Gogendeau D."/>
            <person name="Katinka M."/>
            <person name="Keller A.-M."/>
            <person name="Kissmehl R."/>
            <person name="Klotz C."/>
            <person name="Koll F."/>
            <person name="Le Moue A."/>
            <person name="Lepere C."/>
            <person name="Malinsky S."/>
            <person name="Nowacki M."/>
            <person name="Nowak J.K."/>
            <person name="Plattner H."/>
            <person name="Poulain J."/>
            <person name="Ruiz F."/>
            <person name="Serrano V."/>
            <person name="Zagulski M."/>
            <person name="Dessen P."/>
            <person name="Betermier M."/>
            <person name="Weissenbach J."/>
            <person name="Scarpelli C."/>
            <person name="Schachter V."/>
            <person name="Sperling L."/>
            <person name="Meyer E."/>
            <person name="Cohen J."/>
            <person name="Wincker P."/>
        </authorList>
    </citation>
    <scope>NUCLEOTIDE SEQUENCE [LARGE SCALE GENOMIC DNA]</scope>
    <source>
        <strain evidence="6 7">Stock d4-2</strain>
    </source>
</reference>
<dbReference type="PROSITE" id="PS50011">
    <property type="entry name" value="PROTEIN_KINASE_DOM"/>
    <property type="match status" value="1"/>
</dbReference>
<evidence type="ECO:0000256" key="2">
    <source>
        <dbReference type="ARBA" id="ARBA00022840"/>
    </source>
</evidence>
<dbReference type="PROSITE" id="PS00107">
    <property type="entry name" value="PROTEIN_KINASE_ATP"/>
    <property type="match status" value="1"/>
</dbReference>
<evidence type="ECO:0000313" key="6">
    <source>
        <dbReference type="EMBL" id="CAK68441.1"/>
    </source>
</evidence>
<evidence type="ECO:0000313" key="7">
    <source>
        <dbReference type="Proteomes" id="UP000000600"/>
    </source>
</evidence>
<dbReference type="InParanoid" id="A0CCC4"/>
<proteinExistence type="predicted"/>
<dbReference type="SMART" id="SM00220">
    <property type="entry name" value="S_TKc"/>
    <property type="match status" value="1"/>
</dbReference>
<dbReference type="Proteomes" id="UP000000600">
    <property type="component" value="Unassembled WGS sequence"/>
</dbReference>
<evidence type="ECO:0000256" key="3">
    <source>
        <dbReference type="PROSITE-ProRule" id="PRU10141"/>
    </source>
</evidence>
<dbReference type="HOGENOM" id="CLU_262778_0_0_1"/>
<dbReference type="OMA" id="VRHEDIC"/>
<evidence type="ECO:0000259" key="5">
    <source>
        <dbReference type="PROSITE" id="PS50011"/>
    </source>
</evidence>
<dbReference type="Pfam" id="PF00069">
    <property type="entry name" value="Pkinase"/>
    <property type="match status" value="1"/>
</dbReference>
<dbReference type="Gene3D" id="1.10.510.10">
    <property type="entry name" value="Transferase(Phosphotransferase) domain 1"/>
    <property type="match status" value="1"/>
</dbReference>
<organism evidence="6 7">
    <name type="scientific">Paramecium tetraurelia</name>
    <dbReference type="NCBI Taxonomy" id="5888"/>
    <lineage>
        <taxon>Eukaryota</taxon>
        <taxon>Sar</taxon>
        <taxon>Alveolata</taxon>
        <taxon>Ciliophora</taxon>
        <taxon>Intramacronucleata</taxon>
        <taxon>Oligohymenophorea</taxon>
        <taxon>Peniculida</taxon>
        <taxon>Parameciidae</taxon>
        <taxon>Paramecium</taxon>
    </lineage>
</organism>
<keyword evidence="1 3" id="KW-0547">Nucleotide-binding</keyword>
<protein>
    <recommendedName>
        <fullName evidence="5">Protein kinase domain-containing protein</fullName>
    </recommendedName>
</protein>
<dbReference type="KEGG" id="ptm:GSPATT00037226001"/>
<dbReference type="EMBL" id="CT868060">
    <property type="protein sequence ID" value="CAK68441.1"/>
    <property type="molecule type" value="Genomic_DNA"/>
</dbReference>
<keyword evidence="2 3" id="KW-0067">ATP-binding</keyword>
<evidence type="ECO:0000256" key="4">
    <source>
        <dbReference type="SAM" id="Coils"/>
    </source>
</evidence>
<keyword evidence="4" id="KW-0175">Coiled coil</keyword>
<keyword evidence="7" id="KW-1185">Reference proteome</keyword>
<dbReference type="OrthoDB" id="2125762at2759"/>
<feature type="coiled-coil region" evidence="4">
    <location>
        <begin position="350"/>
        <end position="377"/>
    </location>
</feature>
<dbReference type="SUPFAM" id="SSF56112">
    <property type="entry name" value="Protein kinase-like (PK-like)"/>
    <property type="match status" value="1"/>
</dbReference>
<sequence length="1285" mass="152814">MDQDRQQRIENLQQKYFSHLQKRISQMVSHENQKIATLLYTVIFDDSYYEIIKVYNYSEQELNNQIAKTIFIPLSEIELNNTQQLIQVIPWFLLFVIGQNLDINKCINLDNENEWGMFLTFVAQKCNYDPSAQEYFGKLQNTLINKFKQVQFTTLEEVVNLIVSTQKLLELLNQMFYWDYYPFAISQTQTQDIFYDLKLQKRQQIITNSYQFLSQRDRGMIQSSIEDSKMKVAISFIEKNYNYGYLTETFHNELAGIVIFGLIQLDHKQFQNFFYSKRPSVQESLLNQIMDLSDIQDNLFLKLLLVGKCLSKLRLWEYALKFYKKLQNQTKYHQNREKYSIYITFKICKIKFLQGEIDGLQKKLKNLGIQILRHQNQGINFYQPKNRQIYHQCIFLQLLMSVYKNSSKLRTYIKGQIAPIILQSNSSNQKRYFTLLQYQFWKLADQQEIIFKDNEGKKQLEFILNKTESICQERQDIKRKSSNFFSNITSIFNSPKDRLYQCIEIKSYYRAVEEMLIINALVRHRDICVLQYLNLNLYPLLRVLLAQKNFFALNLKPQLYIFIHDFEEAFKLALQTKNHEIMAQILDYQGKIEEAIEAYTQLSSSNSKLNCAILIKTQEDQMIQNKSVLLGNFEKQSLHENSINYFKEIAKNKEQYQIANKYLQNLQPLPSELTKSEKFSRKSSNLSESELFTDFTQQDEYFKSKLKLNLPIRQDIKLFYSVLKFKLRWEQDSQLLQLLDEFVKKTHFLKCEIYELINNNDLEQQKIGQGGNGQIYKFNFQCQSYAAKVISFDFKDSEDSMTDDEKSRLENILQEICILCDNTVSKIKYCLKIEQLGLYFEELGQQKIIKIFLVTKVYNNNQVVKDWGEEDKMKFIYKLSLGLAALQFERRLLHLDLKPENVLVDSKNNPVIIDFGLSKYSYKSQYLGDRSNQMSISYRDPELINSNYQSRKNDVYSFGVSLFYYFSGFTPFQGFDPYQIIGGNEQFYVHHLAAIQNIQNEIIKDLIRDCTQPIAIRISFVLVLKRLFLYQYQIRNPKVRNLIEMLFNQIEYNKDKEQMKPIQTFLKVMKQFIKYTNNFQSKKLENVCQRYEIISHKASCESFIEIISRMKQFINWVILNEQDFVMKLVDFELNCEQIDQSVMHITFNFWVENAQKIQSTGMILWNPFYLSIAQILKQIHAHQIYLQQIPLEFIYLKDGKVKLNCFEYSLNLKFVHPQLDSDFEQLQNFISKQDVQVLCELIGQTMEFMRNKLDQDMQDRVTQFQQILNQSEGISLEEIIGKLQN</sequence>
<feature type="binding site" evidence="3">
    <location>
        <position position="788"/>
    </location>
    <ligand>
        <name>ATP</name>
        <dbReference type="ChEBI" id="CHEBI:30616"/>
    </ligand>
</feature>
<feature type="domain" description="Protein kinase" evidence="5">
    <location>
        <begin position="761"/>
        <end position="1029"/>
    </location>
</feature>
<dbReference type="PROSITE" id="PS00108">
    <property type="entry name" value="PROTEIN_KINASE_ST"/>
    <property type="match status" value="1"/>
</dbReference>
<name>A0CCC4_PARTE</name>
<accession>A0CCC4</accession>
<gene>
    <name evidence="6" type="ORF">GSPATT00037226001</name>
</gene>
<dbReference type="PANTHER" id="PTHR44329">
    <property type="entry name" value="SERINE/THREONINE-PROTEIN KINASE TNNI3K-RELATED"/>
    <property type="match status" value="1"/>
</dbReference>
<dbReference type="PANTHER" id="PTHR44329:SF214">
    <property type="entry name" value="PROTEIN KINASE DOMAIN-CONTAINING PROTEIN"/>
    <property type="match status" value="1"/>
</dbReference>
<dbReference type="InterPro" id="IPR008271">
    <property type="entry name" value="Ser/Thr_kinase_AS"/>
</dbReference>
<dbReference type="RefSeq" id="XP_001435838.1">
    <property type="nucleotide sequence ID" value="XM_001435801.1"/>
</dbReference>